<reference evidence="1" key="1">
    <citation type="submission" date="2020-04" db="EMBL/GenBank/DDBJ databases">
        <title>Deep metagenomics examines the oral microbiome during advanced dental caries in children, revealing novel taxa and co-occurrences with host molecules.</title>
        <authorList>
            <person name="Baker J.L."/>
            <person name="Morton J.T."/>
            <person name="Dinis M."/>
            <person name="Alvarez R."/>
            <person name="Tran N.C."/>
            <person name="Knight R."/>
            <person name="Edlund A."/>
        </authorList>
    </citation>
    <scope>NUCLEOTIDE SEQUENCE</scope>
    <source>
        <strain evidence="1">JCVI_23_bin.22</strain>
    </source>
</reference>
<organism evidence="1 2">
    <name type="scientific">Streptococcus intermedius</name>
    <dbReference type="NCBI Taxonomy" id="1338"/>
    <lineage>
        <taxon>Bacteria</taxon>
        <taxon>Bacillati</taxon>
        <taxon>Bacillota</taxon>
        <taxon>Bacilli</taxon>
        <taxon>Lactobacillales</taxon>
        <taxon>Streptococcaceae</taxon>
        <taxon>Streptococcus</taxon>
        <taxon>Streptococcus anginosus group</taxon>
    </lineage>
</organism>
<gene>
    <name evidence="1" type="ORF">HXO88_01390</name>
</gene>
<evidence type="ECO:0000313" key="2">
    <source>
        <dbReference type="Proteomes" id="UP000721045"/>
    </source>
</evidence>
<comment type="caution">
    <text evidence="1">The sequence shown here is derived from an EMBL/GenBank/DDBJ whole genome shotgun (WGS) entry which is preliminary data.</text>
</comment>
<evidence type="ECO:0000313" key="1">
    <source>
        <dbReference type="EMBL" id="MBF1712384.1"/>
    </source>
</evidence>
<dbReference type="EMBL" id="JABZYP010000003">
    <property type="protein sequence ID" value="MBF1712384.1"/>
    <property type="molecule type" value="Genomic_DNA"/>
</dbReference>
<protein>
    <submittedName>
        <fullName evidence="1">Uncharacterized protein</fullName>
    </submittedName>
</protein>
<accession>A0A930WE82</accession>
<sequence length="63" mass="7248">MRGRYIVKKSVNDKHLQIAMMEYNKNNSEIGYIVQTEQEKTVGTVSRVYDNTSGDGERFSAFL</sequence>
<dbReference type="Proteomes" id="UP000721045">
    <property type="component" value="Unassembled WGS sequence"/>
</dbReference>
<name>A0A930WE82_STRIT</name>
<proteinExistence type="predicted"/>
<dbReference type="AlphaFoldDB" id="A0A930WE82"/>